<dbReference type="InterPro" id="IPR032472">
    <property type="entry name" value="ArgoL2"/>
</dbReference>
<accession>A0A8T3B502</accession>
<gene>
    <name evidence="2" type="ORF">KFK09_016540</name>
</gene>
<evidence type="ECO:0000313" key="3">
    <source>
        <dbReference type="Proteomes" id="UP000829196"/>
    </source>
</evidence>
<dbReference type="CDD" id="cd02846">
    <property type="entry name" value="PAZ_argonaute_like"/>
    <property type="match status" value="1"/>
</dbReference>
<dbReference type="OrthoDB" id="10252740at2759"/>
<comment type="caution">
    <text evidence="2">The sequence shown here is derived from an EMBL/GenBank/DDBJ whole genome shotgun (WGS) entry which is preliminary data.</text>
</comment>
<sequence>MTPLKFQLQGALKGVRVEATHTPNMRRRYKIIGITSQFASQLMFTLDEQGATKSVAQYFREKYNCILVYDSLPCIKAGSDSKPKYLPMEVCKIVNGQRYVKKLNDRQVTQILRSTCMRPAEREQSILQLVKKNNYNIDNYAKDFAIVVEPNLTIVEARVLPTPRLKYHDSGHEKMCQPSVGQWNMINKRMFVGGTVDAWACISFCGHNGDIVHSFCYELVSIFNNMGMVFNQNPVDIYAGSPAEIENSLRELHRQSIEFLKRRNQKHKQLQLLIVVLPDDKGSYGMCPV</sequence>
<dbReference type="Gene3D" id="3.40.50.2300">
    <property type="match status" value="1"/>
</dbReference>
<dbReference type="Pfam" id="PF16488">
    <property type="entry name" value="ArgoL2"/>
    <property type="match status" value="1"/>
</dbReference>
<dbReference type="GO" id="GO:0003723">
    <property type="term" value="F:RNA binding"/>
    <property type="evidence" value="ECO:0007669"/>
    <property type="project" value="InterPro"/>
</dbReference>
<feature type="domain" description="PAZ" evidence="1">
    <location>
        <begin position="1"/>
        <end position="95"/>
    </location>
</feature>
<dbReference type="SMR" id="A0A8T3B502"/>
<evidence type="ECO:0000313" key="2">
    <source>
        <dbReference type="EMBL" id="KAI0501595.1"/>
    </source>
</evidence>
<dbReference type="InterPro" id="IPR032473">
    <property type="entry name" value="Argonaute_Mid_dom"/>
</dbReference>
<organism evidence="2 3">
    <name type="scientific">Dendrobium nobile</name>
    <name type="common">Orchid</name>
    <dbReference type="NCBI Taxonomy" id="94219"/>
    <lineage>
        <taxon>Eukaryota</taxon>
        <taxon>Viridiplantae</taxon>
        <taxon>Streptophyta</taxon>
        <taxon>Embryophyta</taxon>
        <taxon>Tracheophyta</taxon>
        <taxon>Spermatophyta</taxon>
        <taxon>Magnoliopsida</taxon>
        <taxon>Liliopsida</taxon>
        <taxon>Asparagales</taxon>
        <taxon>Orchidaceae</taxon>
        <taxon>Epidendroideae</taxon>
        <taxon>Malaxideae</taxon>
        <taxon>Dendrobiinae</taxon>
        <taxon>Dendrobium</taxon>
    </lineage>
</organism>
<dbReference type="Proteomes" id="UP000829196">
    <property type="component" value="Unassembled WGS sequence"/>
</dbReference>
<keyword evidence="3" id="KW-1185">Reference proteome</keyword>
<dbReference type="AlphaFoldDB" id="A0A8T3B502"/>
<dbReference type="InterPro" id="IPR036085">
    <property type="entry name" value="PAZ_dom_sf"/>
</dbReference>
<dbReference type="Pfam" id="PF16487">
    <property type="entry name" value="ArgoMid"/>
    <property type="match status" value="1"/>
</dbReference>
<dbReference type="InterPro" id="IPR003100">
    <property type="entry name" value="PAZ_dom"/>
</dbReference>
<dbReference type="PROSITE" id="PS50821">
    <property type="entry name" value="PAZ"/>
    <property type="match status" value="1"/>
</dbReference>
<evidence type="ECO:0000259" key="1">
    <source>
        <dbReference type="PROSITE" id="PS50821"/>
    </source>
</evidence>
<dbReference type="Pfam" id="PF02170">
    <property type="entry name" value="PAZ"/>
    <property type="match status" value="1"/>
</dbReference>
<dbReference type="PANTHER" id="PTHR22891">
    <property type="entry name" value="EUKARYOTIC TRANSLATION INITIATION FACTOR 2C"/>
    <property type="match status" value="1"/>
</dbReference>
<proteinExistence type="predicted"/>
<protein>
    <recommendedName>
        <fullName evidence="1">PAZ domain-containing protein</fullName>
    </recommendedName>
</protein>
<reference evidence="2" key="1">
    <citation type="journal article" date="2022" name="Front. Genet.">
        <title>Chromosome-Scale Assembly of the Dendrobium nobile Genome Provides Insights Into the Molecular Mechanism of the Biosynthesis of the Medicinal Active Ingredient of Dendrobium.</title>
        <authorList>
            <person name="Xu Q."/>
            <person name="Niu S.-C."/>
            <person name="Li K.-L."/>
            <person name="Zheng P.-J."/>
            <person name="Zhang X.-J."/>
            <person name="Jia Y."/>
            <person name="Liu Y."/>
            <person name="Niu Y.-X."/>
            <person name="Yu L.-H."/>
            <person name="Chen D.-F."/>
            <person name="Zhang G.-Q."/>
        </authorList>
    </citation>
    <scope>NUCLEOTIDE SEQUENCE</scope>
    <source>
        <tissue evidence="2">Leaf</tissue>
    </source>
</reference>
<dbReference type="EMBL" id="JAGYWB010000012">
    <property type="protein sequence ID" value="KAI0501595.1"/>
    <property type="molecule type" value="Genomic_DNA"/>
</dbReference>
<name>A0A8T3B502_DENNO</name>
<dbReference type="SUPFAM" id="SSF101690">
    <property type="entry name" value="PAZ domain"/>
    <property type="match status" value="1"/>
</dbReference>
<dbReference type="Gene3D" id="2.170.260.10">
    <property type="entry name" value="paz domain"/>
    <property type="match status" value="1"/>
</dbReference>